<dbReference type="PROSITE" id="PS50865">
    <property type="entry name" value="ZF_MYND_2"/>
    <property type="match status" value="1"/>
</dbReference>
<organism evidence="6">
    <name type="scientific">Chromera velia CCMP2878</name>
    <dbReference type="NCBI Taxonomy" id="1169474"/>
    <lineage>
        <taxon>Eukaryota</taxon>
        <taxon>Sar</taxon>
        <taxon>Alveolata</taxon>
        <taxon>Colpodellida</taxon>
        <taxon>Chromeraceae</taxon>
        <taxon>Chromera</taxon>
    </lineage>
</organism>
<evidence type="ECO:0000256" key="2">
    <source>
        <dbReference type="ARBA" id="ARBA00022771"/>
    </source>
</evidence>
<evidence type="ECO:0000259" key="5">
    <source>
        <dbReference type="PROSITE" id="PS50865"/>
    </source>
</evidence>
<evidence type="ECO:0000256" key="1">
    <source>
        <dbReference type="ARBA" id="ARBA00022723"/>
    </source>
</evidence>
<gene>
    <name evidence="6" type="ORF">Cvel_8669</name>
</gene>
<dbReference type="InterPro" id="IPR002893">
    <property type="entry name" value="Znf_MYND"/>
</dbReference>
<protein>
    <recommendedName>
        <fullName evidence="5">MYND-type domain-containing protein</fullName>
    </recommendedName>
</protein>
<name>A0A0G4HUM8_9ALVE</name>
<keyword evidence="3" id="KW-0862">Zinc</keyword>
<dbReference type="SUPFAM" id="SSF144232">
    <property type="entry name" value="HIT/MYND zinc finger-like"/>
    <property type="match status" value="1"/>
</dbReference>
<evidence type="ECO:0000256" key="3">
    <source>
        <dbReference type="ARBA" id="ARBA00022833"/>
    </source>
</evidence>
<dbReference type="InterPro" id="IPR052298">
    <property type="entry name" value="ZMYND10"/>
</dbReference>
<dbReference type="PANTHER" id="PTHR13244">
    <property type="entry name" value="ZINC FINGER MYND DOMAIN CONTAINING PROTEIN 10"/>
    <property type="match status" value="1"/>
</dbReference>
<reference evidence="6" key="1">
    <citation type="submission" date="2014-11" db="EMBL/GenBank/DDBJ databases">
        <authorList>
            <person name="Otto D Thomas"/>
            <person name="Naeem Raeece"/>
        </authorList>
    </citation>
    <scope>NUCLEOTIDE SEQUENCE</scope>
</reference>
<accession>A0A0G4HUM8</accession>
<evidence type="ECO:0000313" key="6">
    <source>
        <dbReference type="EMBL" id="CEM48113.1"/>
    </source>
</evidence>
<dbReference type="GO" id="GO:0005737">
    <property type="term" value="C:cytoplasm"/>
    <property type="evidence" value="ECO:0007669"/>
    <property type="project" value="TreeGrafter"/>
</dbReference>
<dbReference type="Gene3D" id="6.10.140.2220">
    <property type="match status" value="1"/>
</dbReference>
<dbReference type="Pfam" id="PF01753">
    <property type="entry name" value="zf-MYND"/>
    <property type="match status" value="1"/>
</dbReference>
<proteinExistence type="predicted"/>
<keyword evidence="2 4" id="KW-0863">Zinc-finger</keyword>
<keyword evidence="1" id="KW-0479">Metal-binding</keyword>
<sequence>MFQRFVRGITAPGALDQFGRMMSESGVPQMPDPSLPWMVDHCFHLFKADKVVQGGEVNSLRGNRIPPKETDRLKRIWKHLLLFLLTGTEMSETTYAAFNTFSAWSLFGEYGVQFCEDGWMNKILEIAFFGMDLQSDPPKFRYDPNHILDRKVKKYDNPSYANQQQTSLRARFLSALSYMAHDEEHREYLVKHPKFKQALVAMLHTMVEGFETFSPKDLEKQRLTNPALVLTERCVNVLSSLCADGPSTKLWILQEAGRDLIRLVQKLKSQQIASFEENQSGGRISQTLARCLGNAVRFLSMSGWAVAESLCLSQAASSAYSLEECLTDVHAMAFGFEKGFVGASIVFLRKWRGERVPPRKFKASDVPAGSEWDELRVFNGASSHRIFKEGKEAAARLAKQMGTPAGVKHECAAENCRAEAAKRCNGCNSEWYCSKECQKKHWKTHKKVCACDKNR</sequence>
<dbReference type="VEuPathDB" id="CryptoDB:Cvel_8669"/>
<dbReference type="EMBL" id="CDMZ01003937">
    <property type="protein sequence ID" value="CEM48113.1"/>
    <property type="molecule type" value="Genomic_DNA"/>
</dbReference>
<dbReference type="AlphaFoldDB" id="A0A0G4HUM8"/>
<feature type="domain" description="MYND-type" evidence="5">
    <location>
        <begin position="413"/>
        <end position="449"/>
    </location>
</feature>
<dbReference type="PANTHER" id="PTHR13244:SF7">
    <property type="entry name" value="ZINC FINGER MYND DOMAIN-CONTAINING PROTEIN 10"/>
    <property type="match status" value="1"/>
</dbReference>
<evidence type="ECO:0000256" key="4">
    <source>
        <dbReference type="PROSITE-ProRule" id="PRU00134"/>
    </source>
</evidence>
<dbReference type="GO" id="GO:0008270">
    <property type="term" value="F:zinc ion binding"/>
    <property type="evidence" value="ECO:0007669"/>
    <property type="project" value="UniProtKB-KW"/>
</dbReference>